<accession>A0A1Y6HEP6</accession>
<dbReference type="Proteomes" id="UP000195877">
    <property type="component" value="Chromosome 1"/>
</dbReference>
<keyword evidence="3" id="KW-1185">Reference proteome</keyword>
<proteinExistence type="predicted"/>
<gene>
    <name evidence="2" type="ORF">PD5205_00487</name>
    <name evidence="1" type="ORF">PD885_03522</name>
</gene>
<protein>
    <submittedName>
        <fullName evidence="2">Uncharacterized protein</fullName>
    </submittedName>
</protein>
<evidence type="ECO:0000313" key="2">
    <source>
        <dbReference type="EMBL" id="SMR01807.1"/>
    </source>
</evidence>
<organism evidence="2">
    <name type="scientific">Xanthomonas fragariae</name>
    <dbReference type="NCBI Taxonomy" id="48664"/>
    <lineage>
        <taxon>Bacteria</taxon>
        <taxon>Pseudomonadati</taxon>
        <taxon>Pseudomonadota</taxon>
        <taxon>Gammaproteobacteria</taxon>
        <taxon>Lysobacterales</taxon>
        <taxon>Lysobacteraceae</taxon>
        <taxon>Xanthomonas</taxon>
    </lineage>
</organism>
<sequence>MTERVEFTADISELRSKVESDLRLSGRSIDEASDSTNLGFANLGLRGKPSPRTEAWIKASYIDGSDVDATSPRSE</sequence>
<evidence type="ECO:0000313" key="3">
    <source>
        <dbReference type="Proteomes" id="UP000195877"/>
    </source>
</evidence>
<reference evidence="1 3" key="1">
    <citation type="submission" date="2017-05" db="EMBL/GenBank/DDBJ databases">
        <authorList>
            <person name="Blom J."/>
        </authorList>
    </citation>
    <scope>NUCLEOTIDE SEQUENCE [LARGE SCALE GENOMIC DNA]</scope>
    <source>
        <strain evidence="1">PD885</strain>
    </source>
</reference>
<dbReference type="AlphaFoldDB" id="A0A1Y6HEP6"/>
<reference evidence="2" key="2">
    <citation type="submission" date="2017-05" db="EMBL/GenBank/DDBJ databases">
        <authorList>
            <person name="Song R."/>
            <person name="Chenine A.L."/>
            <person name="Ruprecht R.M."/>
        </authorList>
    </citation>
    <scope>NUCLEOTIDE SEQUENCE [LARGE SCALE GENOMIC DNA]</scope>
    <source>
        <strain evidence="2">PD5205</strain>
    </source>
</reference>
<dbReference type="EMBL" id="LT853882">
    <property type="protein sequence ID" value="SMR00743.1"/>
    <property type="molecule type" value="Genomic_DNA"/>
</dbReference>
<evidence type="ECO:0000313" key="1">
    <source>
        <dbReference type="EMBL" id="SMR00743.1"/>
    </source>
</evidence>
<dbReference type="Proteomes" id="UP000195953">
    <property type="component" value="Chromosome 1"/>
</dbReference>
<dbReference type="EMBL" id="LT853885">
    <property type="protein sequence ID" value="SMR01807.1"/>
    <property type="molecule type" value="Genomic_DNA"/>
</dbReference>
<name>A0A1Y6HEP6_9XANT</name>